<gene>
    <name evidence="2" type="ORF">FPZ22_03920</name>
</gene>
<reference evidence="2 3" key="1">
    <citation type="submission" date="2019-07" db="EMBL/GenBank/DDBJ databases">
        <title>Full genome sequence of Luteimonas sp. Gr-4.</title>
        <authorList>
            <person name="Im W.-T."/>
        </authorList>
    </citation>
    <scope>NUCLEOTIDE SEQUENCE [LARGE SCALE GENOMIC DNA]</scope>
    <source>
        <strain evidence="2 3">Gr-4</strain>
    </source>
</reference>
<accession>A0A518N2L2</accession>
<evidence type="ECO:0000313" key="2">
    <source>
        <dbReference type="EMBL" id="QDW66139.1"/>
    </source>
</evidence>
<name>A0A518N2L2_9GAMM</name>
<evidence type="ECO:0000256" key="1">
    <source>
        <dbReference type="SAM" id="Phobius"/>
    </source>
</evidence>
<keyword evidence="1" id="KW-0812">Transmembrane</keyword>
<feature type="transmembrane region" description="Helical" evidence="1">
    <location>
        <begin position="20"/>
        <end position="41"/>
    </location>
</feature>
<dbReference type="RefSeq" id="WP_144890571.1">
    <property type="nucleotide sequence ID" value="NZ_CP042218.1"/>
</dbReference>
<dbReference type="Pfam" id="PF07963">
    <property type="entry name" value="N_methyl"/>
    <property type="match status" value="1"/>
</dbReference>
<dbReference type="InterPro" id="IPR012902">
    <property type="entry name" value="N_methyl_site"/>
</dbReference>
<sequence length="340" mass="35763">MNPSKIVSTPLKLQRGITLIELMIAMLLGLLVVGATGAIFLSNRQAYNATETIGRIQENGRIAFELMARDLREAGATACGNNLPVANVLKTPGDTFSWGDGLRGYGGANAAALAPFGTGAGNRVEGTQAVELRSSAGSNVTVTKHVPASAVIHVNTADHGFKAGDVLIICDYSQASIFEMTPGGAVLHIGHNTGNSSEPSGGNFCKALSFPVDPDCASKPKDGKQYGENALIAKLNSTIWYIGHNSRGARSLYRRVSGQAPEEITEGVRTLDLNYYLPGTDYLAAGAVPADRWGEVAAVRIGVELVAAEGALRNREIAGTDGQALRRQLAHVVTLRGRNP</sequence>
<evidence type="ECO:0000313" key="3">
    <source>
        <dbReference type="Proteomes" id="UP000316584"/>
    </source>
</evidence>
<proteinExistence type="predicted"/>
<keyword evidence="1" id="KW-0472">Membrane</keyword>
<dbReference type="PROSITE" id="PS00409">
    <property type="entry name" value="PROKAR_NTER_METHYL"/>
    <property type="match status" value="1"/>
</dbReference>
<dbReference type="KEGG" id="lug:FPZ22_03920"/>
<keyword evidence="3" id="KW-1185">Reference proteome</keyword>
<protein>
    <submittedName>
        <fullName evidence="2">Pilus assembly protein PilW</fullName>
    </submittedName>
</protein>
<dbReference type="Proteomes" id="UP000316584">
    <property type="component" value="Chromosome"/>
</dbReference>
<dbReference type="OrthoDB" id="5296662at2"/>
<dbReference type="AlphaFoldDB" id="A0A518N2L2"/>
<dbReference type="EMBL" id="CP042218">
    <property type="protein sequence ID" value="QDW66139.1"/>
    <property type="molecule type" value="Genomic_DNA"/>
</dbReference>
<organism evidence="2 3">
    <name type="scientific">Luteimonas granuli</name>
    <dbReference type="NCBI Taxonomy" id="1176533"/>
    <lineage>
        <taxon>Bacteria</taxon>
        <taxon>Pseudomonadati</taxon>
        <taxon>Pseudomonadota</taxon>
        <taxon>Gammaproteobacteria</taxon>
        <taxon>Lysobacterales</taxon>
        <taxon>Lysobacteraceae</taxon>
        <taxon>Luteimonas</taxon>
    </lineage>
</organism>
<keyword evidence="1" id="KW-1133">Transmembrane helix</keyword>